<dbReference type="AlphaFoldDB" id="A0AAD5UM36"/>
<feature type="chain" id="PRO_5042114119" description="Peptidase A1 domain-containing protein" evidence="6">
    <location>
        <begin position="16"/>
        <end position="381"/>
    </location>
</feature>
<dbReference type="PROSITE" id="PS00141">
    <property type="entry name" value="ASP_PROTEASE"/>
    <property type="match status" value="1"/>
</dbReference>
<feature type="domain" description="Peptidase A1" evidence="7">
    <location>
        <begin position="67"/>
        <end position="376"/>
    </location>
</feature>
<dbReference type="InterPro" id="IPR001461">
    <property type="entry name" value="Aspartic_peptidase_A1"/>
</dbReference>
<keyword evidence="4" id="KW-1015">Disulfide bond</keyword>
<comment type="caution">
    <text evidence="8">The sequence shown here is derived from an EMBL/GenBank/DDBJ whole genome shotgun (WGS) entry which is preliminary data.</text>
</comment>
<feature type="disulfide bond" evidence="4">
    <location>
        <begin position="304"/>
        <end position="338"/>
    </location>
</feature>
<evidence type="ECO:0000256" key="5">
    <source>
        <dbReference type="RuleBase" id="RU000454"/>
    </source>
</evidence>
<name>A0AAD5UM36_9FUNG</name>
<comment type="similarity">
    <text evidence="1 5">Belongs to the peptidase A1 family.</text>
</comment>
<dbReference type="GO" id="GO:0004190">
    <property type="term" value="F:aspartic-type endopeptidase activity"/>
    <property type="evidence" value="ECO:0007669"/>
    <property type="project" value="UniProtKB-KW"/>
</dbReference>
<evidence type="ECO:0000259" key="7">
    <source>
        <dbReference type="PROSITE" id="PS51767"/>
    </source>
</evidence>
<feature type="active site" evidence="3">
    <location>
        <position position="84"/>
    </location>
</feature>
<proteinExistence type="inferred from homology"/>
<organism evidence="8 9">
    <name type="scientific">Boothiomyces macroporosus</name>
    <dbReference type="NCBI Taxonomy" id="261099"/>
    <lineage>
        <taxon>Eukaryota</taxon>
        <taxon>Fungi</taxon>
        <taxon>Fungi incertae sedis</taxon>
        <taxon>Chytridiomycota</taxon>
        <taxon>Chytridiomycota incertae sedis</taxon>
        <taxon>Chytridiomycetes</taxon>
        <taxon>Rhizophydiales</taxon>
        <taxon>Terramycetaceae</taxon>
        <taxon>Boothiomyces</taxon>
    </lineage>
</organism>
<dbReference type="GO" id="GO:0006508">
    <property type="term" value="P:proteolysis"/>
    <property type="evidence" value="ECO:0007669"/>
    <property type="project" value="UniProtKB-KW"/>
</dbReference>
<reference evidence="8" key="1">
    <citation type="submission" date="2020-05" db="EMBL/GenBank/DDBJ databases">
        <title>Phylogenomic resolution of chytrid fungi.</title>
        <authorList>
            <person name="Stajich J.E."/>
            <person name="Amses K."/>
            <person name="Simmons R."/>
            <person name="Seto K."/>
            <person name="Myers J."/>
            <person name="Bonds A."/>
            <person name="Quandt C.A."/>
            <person name="Barry K."/>
            <person name="Liu P."/>
            <person name="Grigoriev I."/>
            <person name="Longcore J.E."/>
            <person name="James T.Y."/>
        </authorList>
    </citation>
    <scope>NUCLEOTIDE SEQUENCE</scope>
    <source>
        <strain evidence="8">PLAUS21</strain>
    </source>
</reference>
<dbReference type="PANTHER" id="PTHR47966:SF51">
    <property type="entry name" value="BETA-SITE APP-CLEAVING ENZYME, ISOFORM A-RELATED"/>
    <property type="match status" value="1"/>
</dbReference>
<protein>
    <recommendedName>
        <fullName evidence="7">Peptidase A1 domain-containing protein</fullName>
    </recommendedName>
</protein>
<evidence type="ECO:0000256" key="6">
    <source>
        <dbReference type="SAM" id="SignalP"/>
    </source>
</evidence>
<dbReference type="Pfam" id="PF00026">
    <property type="entry name" value="Asp"/>
    <property type="match status" value="1"/>
</dbReference>
<dbReference type="PROSITE" id="PS51767">
    <property type="entry name" value="PEPTIDASE_A1"/>
    <property type="match status" value="1"/>
</dbReference>
<dbReference type="InterPro" id="IPR001969">
    <property type="entry name" value="Aspartic_peptidase_AS"/>
</dbReference>
<evidence type="ECO:0000256" key="3">
    <source>
        <dbReference type="PIRSR" id="PIRSR601461-1"/>
    </source>
</evidence>
<evidence type="ECO:0000256" key="4">
    <source>
        <dbReference type="PIRSR" id="PIRSR601461-2"/>
    </source>
</evidence>
<feature type="active site" evidence="3">
    <location>
        <position position="268"/>
    </location>
</feature>
<evidence type="ECO:0000313" key="8">
    <source>
        <dbReference type="EMBL" id="KAJ3261177.1"/>
    </source>
</evidence>
<dbReference type="PANTHER" id="PTHR47966">
    <property type="entry name" value="BETA-SITE APP-CLEAVING ENZYME, ISOFORM A-RELATED"/>
    <property type="match status" value="1"/>
</dbReference>
<keyword evidence="5" id="KW-0645">Protease</keyword>
<keyword evidence="9" id="KW-1185">Reference proteome</keyword>
<keyword evidence="2 5" id="KW-0064">Aspartyl protease</keyword>
<dbReference type="PRINTS" id="PR00792">
    <property type="entry name" value="PEPSIN"/>
</dbReference>
<dbReference type="EMBL" id="JADGKB010000007">
    <property type="protein sequence ID" value="KAJ3261177.1"/>
    <property type="molecule type" value="Genomic_DNA"/>
</dbReference>
<keyword evidence="6" id="KW-0732">Signal</keyword>
<dbReference type="SUPFAM" id="SSF50630">
    <property type="entry name" value="Acid proteases"/>
    <property type="match status" value="1"/>
</dbReference>
<evidence type="ECO:0000256" key="1">
    <source>
        <dbReference type="ARBA" id="ARBA00007447"/>
    </source>
</evidence>
<dbReference type="CDD" id="cd05471">
    <property type="entry name" value="pepsin_like"/>
    <property type="match status" value="1"/>
</dbReference>
<evidence type="ECO:0000256" key="2">
    <source>
        <dbReference type="ARBA" id="ARBA00022750"/>
    </source>
</evidence>
<accession>A0AAD5UM36</accession>
<dbReference type="Gene3D" id="2.40.70.10">
    <property type="entry name" value="Acid Proteases"/>
    <property type="match status" value="2"/>
</dbReference>
<sequence>MVYTTLVFALAAVSASPVNQPITVKVSKKAVASGAQRHSNSVKAAMNRFAATTTGQEPLSNSQNEFYSAAITVGNGQQFTVDLDTGSSDVWLRGANCQSSDNSCSGNKVDVTDSSLTDSGQTWSTSYGSGSVSGEIYTGPISLAGATASNLPFGASTSETGFSGVADGLLGLGFDSISQISSTLGQSANFFDALGYSGNQNRFSFYLSDAADKDDGEITLGGVDTTKFTGTINYVPLNAQTYWQFDSSNLKFTAGSQSGTIGGSSISDTGTTLIVLGTSQANAINKGIGAGAYDSTNGVYPIDCGIATTGKPITLTFPKFSLSIPAKYYVLSNGDGTCVSGITQGAGNGVPNIFGDILTRAYYTIYDKANNQVGFALAKHP</sequence>
<feature type="signal peptide" evidence="6">
    <location>
        <begin position="1"/>
        <end position="15"/>
    </location>
</feature>
<gene>
    <name evidence="8" type="ORF">HK103_006486</name>
</gene>
<keyword evidence="5" id="KW-0378">Hydrolase</keyword>
<dbReference type="Proteomes" id="UP001210925">
    <property type="component" value="Unassembled WGS sequence"/>
</dbReference>
<evidence type="ECO:0000313" key="9">
    <source>
        <dbReference type="Proteomes" id="UP001210925"/>
    </source>
</evidence>
<dbReference type="InterPro" id="IPR034164">
    <property type="entry name" value="Pepsin-like_dom"/>
</dbReference>
<dbReference type="InterPro" id="IPR021109">
    <property type="entry name" value="Peptidase_aspartic_dom_sf"/>
</dbReference>
<dbReference type="InterPro" id="IPR033121">
    <property type="entry name" value="PEPTIDASE_A1"/>
</dbReference>